<evidence type="ECO:0000313" key="2">
    <source>
        <dbReference type="EMBL" id="MDG4695139.1"/>
    </source>
</evidence>
<evidence type="ECO:0000313" key="3">
    <source>
        <dbReference type="Proteomes" id="UP001156701"/>
    </source>
</evidence>
<feature type="transmembrane region" description="Helical" evidence="1">
    <location>
        <begin position="7"/>
        <end position="27"/>
    </location>
</feature>
<proteinExistence type="predicted"/>
<feature type="transmembrane region" description="Helical" evidence="1">
    <location>
        <begin position="42"/>
        <end position="64"/>
    </location>
</feature>
<dbReference type="EMBL" id="JARRYG010000002">
    <property type="protein sequence ID" value="MDG4695139.1"/>
    <property type="molecule type" value="Genomic_DNA"/>
</dbReference>
<dbReference type="Proteomes" id="UP001156701">
    <property type="component" value="Unassembled WGS sequence"/>
</dbReference>
<dbReference type="RefSeq" id="WP_278030650.1">
    <property type="nucleotide sequence ID" value="NZ_JARRYG010000002.1"/>
</dbReference>
<name>A0AA42FEI4_9GAMM</name>
<keyword evidence="1" id="KW-0812">Transmembrane</keyword>
<keyword evidence="1" id="KW-0472">Membrane</keyword>
<comment type="caution">
    <text evidence="2">The sequence shown here is derived from an EMBL/GenBank/DDBJ whole genome shotgun (WGS) entry which is preliminary data.</text>
</comment>
<accession>A0AA42FEI4</accession>
<feature type="transmembrane region" description="Helical" evidence="1">
    <location>
        <begin position="129"/>
        <end position="151"/>
    </location>
</feature>
<sequence>MTNISKRWVIIACLAAIGSIFITQNIIGVHSFDPYYSNGNAIFARISLFITSLILSASFYLAFADEIESETETGKVQGILYIIVGVALSVYYMFKINDVLLYVLAIATPISIGVGITILAKGKSLHNKYVVLSLLIIMLLAASPFVTMNLFDIERYSRYRSYLIYHGATGIYVIIASIIGSISMIYLTEKHRNKERLFVPEEFISTLTKLTSLRNADMLSEEEFNHQKGELIKSITGKTINGDHLTFLAEIAKLKQQNVLTNEDINKIKAIILSS</sequence>
<organism evidence="2 3">
    <name type="scientific">Providencia huashanensis</name>
    <dbReference type="NCBI Taxonomy" id="3037798"/>
    <lineage>
        <taxon>Bacteria</taxon>
        <taxon>Pseudomonadati</taxon>
        <taxon>Pseudomonadota</taxon>
        <taxon>Gammaproteobacteria</taxon>
        <taxon>Enterobacterales</taxon>
        <taxon>Morganellaceae</taxon>
        <taxon>Providencia</taxon>
    </lineage>
</organism>
<keyword evidence="1" id="KW-1133">Transmembrane helix</keyword>
<feature type="transmembrane region" description="Helical" evidence="1">
    <location>
        <begin position="163"/>
        <end position="187"/>
    </location>
</feature>
<gene>
    <name evidence="2" type="ORF">P7V44_02670</name>
</gene>
<evidence type="ECO:0000256" key="1">
    <source>
        <dbReference type="SAM" id="Phobius"/>
    </source>
</evidence>
<dbReference type="AlphaFoldDB" id="A0AA42FEI4"/>
<feature type="transmembrane region" description="Helical" evidence="1">
    <location>
        <begin position="100"/>
        <end position="120"/>
    </location>
</feature>
<feature type="transmembrane region" description="Helical" evidence="1">
    <location>
        <begin position="76"/>
        <end position="94"/>
    </location>
</feature>
<reference evidence="2" key="1">
    <citation type="submission" date="2023-03" db="EMBL/GenBank/DDBJ databases">
        <title>a new species belonging to Providencia genus.</title>
        <authorList>
            <person name="Yang W."/>
            <person name="Hu F."/>
            <person name="Shen S."/>
            <person name="Ding L."/>
            <person name="Yin D."/>
        </authorList>
    </citation>
    <scope>NUCLEOTIDE SEQUENCE</scope>
    <source>
        <strain evidence="2">CRE-3FA-0001</strain>
    </source>
</reference>
<protein>
    <submittedName>
        <fullName evidence="2">Uncharacterized protein</fullName>
    </submittedName>
</protein>